<evidence type="ECO:0000313" key="2">
    <source>
        <dbReference type="EMBL" id="OQE29104.1"/>
    </source>
</evidence>
<reference evidence="3" key="1">
    <citation type="journal article" date="2017" name="Nat. Microbiol.">
        <title>Global analysis of biosynthetic gene clusters reveals vast potential of secondary metabolite production in Penicillium species.</title>
        <authorList>
            <person name="Nielsen J.C."/>
            <person name="Grijseels S."/>
            <person name="Prigent S."/>
            <person name="Ji B."/>
            <person name="Dainat J."/>
            <person name="Nielsen K.F."/>
            <person name="Frisvad J.C."/>
            <person name="Workman M."/>
            <person name="Nielsen J."/>
        </authorList>
    </citation>
    <scope>NUCLEOTIDE SEQUENCE [LARGE SCALE GENOMIC DNA]</scope>
    <source>
        <strain evidence="3">IBT 14082</strain>
    </source>
</reference>
<evidence type="ECO:0000313" key="3">
    <source>
        <dbReference type="Proteomes" id="UP000191342"/>
    </source>
</evidence>
<dbReference type="OrthoDB" id="3796275at2759"/>
<keyword evidence="3" id="KW-1185">Reference proteome</keyword>
<sequence length="168" mass="17921">MADNQAAGDAGGDRPPLRPGEIGPNNARNRAQKKRRHEAQAAREESEDGRPASRQVLGAALEAQGINLSFGDFKCSGIIYENIPDVIGLSRTIQGNDELKVAKINDKIKKLEAHHQSYLDLRQRAAHVVSAGGAATLVVGAAPNNAGARARGPVPQYEQDAVSDVKQR</sequence>
<name>A0A1V6TSZ1_9EURO</name>
<proteinExistence type="predicted"/>
<dbReference type="AlphaFoldDB" id="A0A1V6TSZ1"/>
<feature type="compositionally biased region" description="Basic and acidic residues" evidence="1">
    <location>
        <begin position="38"/>
        <end position="51"/>
    </location>
</feature>
<dbReference type="Proteomes" id="UP000191342">
    <property type="component" value="Unassembled WGS sequence"/>
</dbReference>
<protein>
    <submittedName>
        <fullName evidence="2">Uncharacterized protein</fullName>
    </submittedName>
</protein>
<organism evidence="2 3">
    <name type="scientific">Penicillium flavigenum</name>
    <dbReference type="NCBI Taxonomy" id="254877"/>
    <lineage>
        <taxon>Eukaryota</taxon>
        <taxon>Fungi</taxon>
        <taxon>Dikarya</taxon>
        <taxon>Ascomycota</taxon>
        <taxon>Pezizomycotina</taxon>
        <taxon>Eurotiomycetes</taxon>
        <taxon>Eurotiomycetidae</taxon>
        <taxon>Eurotiales</taxon>
        <taxon>Aspergillaceae</taxon>
        <taxon>Penicillium</taxon>
    </lineage>
</organism>
<accession>A0A1V6TSZ1</accession>
<comment type="caution">
    <text evidence="2">The sequence shown here is derived from an EMBL/GenBank/DDBJ whole genome shotgun (WGS) entry which is preliminary data.</text>
</comment>
<evidence type="ECO:0000256" key="1">
    <source>
        <dbReference type="SAM" id="MobiDB-lite"/>
    </source>
</evidence>
<dbReference type="EMBL" id="MLQL01000004">
    <property type="protein sequence ID" value="OQE29104.1"/>
    <property type="molecule type" value="Genomic_DNA"/>
</dbReference>
<gene>
    <name evidence="2" type="ORF">PENFLA_c004G06979</name>
</gene>
<feature type="region of interest" description="Disordered" evidence="1">
    <location>
        <begin position="145"/>
        <end position="168"/>
    </location>
</feature>
<feature type="region of interest" description="Disordered" evidence="1">
    <location>
        <begin position="1"/>
        <end position="53"/>
    </location>
</feature>